<reference evidence="2" key="1">
    <citation type="submission" date="2016-10" db="EMBL/GenBank/DDBJ databases">
        <authorList>
            <person name="Varghese N."/>
            <person name="Submissions S."/>
        </authorList>
    </citation>
    <scope>NUCLEOTIDE SEQUENCE [LARGE SCALE GENOMIC DNA]</scope>
    <source>
        <strain evidence="2">ANC 5109</strain>
    </source>
</reference>
<dbReference type="STRING" id="595670.SAMN05421643_101121"/>
<organism evidence="1 2">
    <name type="scientific">Acinetobacter kyonggiensis</name>
    <dbReference type="NCBI Taxonomy" id="595670"/>
    <lineage>
        <taxon>Bacteria</taxon>
        <taxon>Pseudomonadati</taxon>
        <taxon>Pseudomonadota</taxon>
        <taxon>Gammaproteobacteria</taxon>
        <taxon>Moraxellales</taxon>
        <taxon>Moraxellaceae</taxon>
        <taxon>Acinetobacter</taxon>
    </lineage>
</organism>
<name>A0A1H3FJY7_9GAMM</name>
<gene>
    <name evidence="1" type="ORF">SAMN05421643_101121</name>
</gene>
<protein>
    <submittedName>
        <fullName evidence="1">Uncharacterized protein</fullName>
    </submittedName>
</protein>
<dbReference type="AlphaFoldDB" id="A0A1H3FJY7"/>
<evidence type="ECO:0000313" key="1">
    <source>
        <dbReference type="EMBL" id="SDX91107.1"/>
    </source>
</evidence>
<accession>A0A1H3FJY7</accession>
<sequence>MSLLIIIETDHLEIDLFYLEQIPPKRKQFSFVFKKFTFYPYLTFILYLIF</sequence>
<proteinExistence type="predicted"/>
<keyword evidence="2" id="KW-1185">Reference proteome</keyword>
<dbReference type="Proteomes" id="UP000199035">
    <property type="component" value="Unassembled WGS sequence"/>
</dbReference>
<dbReference type="EMBL" id="FNPK01000001">
    <property type="protein sequence ID" value="SDX91107.1"/>
    <property type="molecule type" value="Genomic_DNA"/>
</dbReference>
<evidence type="ECO:0000313" key="2">
    <source>
        <dbReference type="Proteomes" id="UP000199035"/>
    </source>
</evidence>